<dbReference type="Proteomes" id="UP001055879">
    <property type="component" value="Linkage Group LG10"/>
</dbReference>
<reference evidence="2" key="1">
    <citation type="journal article" date="2022" name="Mol. Ecol. Resour.">
        <title>The genomes of chicory, endive, great burdock and yacon provide insights into Asteraceae palaeo-polyploidization history and plant inulin production.</title>
        <authorList>
            <person name="Fan W."/>
            <person name="Wang S."/>
            <person name="Wang H."/>
            <person name="Wang A."/>
            <person name="Jiang F."/>
            <person name="Liu H."/>
            <person name="Zhao H."/>
            <person name="Xu D."/>
            <person name="Zhang Y."/>
        </authorList>
    </citation>
    <scope>NUCLEOTIDE SEQUENCE [LARGE SCALE GENOMIC DNA]</scope>
    <source>
        <strain evidence="2">cv. Niubang</strain>
    </source>
</reference>
<reference evidence="1 2" key="2">
    <citation type="journal article" date="2022" name="Mol. Ecol. Resour.">
        <title>The genomes of chicory, endive, great burdock and yacon provide insights into Asteraceae paleo-polyploidization history and plant inulin production.</title>
        <authorList>
            <person name="Fan W."/>
            <person name="Wang S."/>
            <person name="Wang H."/>
            <person name="Wang A."/>
            <person name="Jiang F."/>
            <person name="Liu H."/>
            <person name="Zhao H."/>
            <person name="Xu D."/>
            <person name="Zhang Y."/>
        </authorList>
    </citation>
    <scope>NUCLEOTIDE SEQUENCE [LARGE SCALE GENOMIC DNA]</scope>
    <source>
        <strain evidence="2">cv. Niubang</strain>
    </source>
</reference>
<gene>
    <name evidence="1" type="ORF">L6452_31070</name>
</gene>
<dbReference type="EMBL" id="CM042056">
    <property type="protein sequence ID" value="KAI3697963.1"/>
    <property type="molecule type" value="Genomic_DNA"/>
</dbReference>
<evidence type="ECO:0000313" key="2">
    <source>
        <dbReference type="Proteomes" id="UP001055879"/>
    </source>
</evidence>
<protein>
    <submittedName>
        <fullName evidence="1">Uncharacterized protein</fullName>
    </submittedName>
</protein>
<name>A0ACB8ZK20_ARCLA</name>
<keyword evidence="2" id="KW-1185">Reference proteome</keyword>
<accession>A0ACB8ZK20</accession>
<sequence>MTRGRLPGGGDSPVVGKREGMPQLENSLISHNSSGHAFSSDLGIKQNGCLTRDQDSLQLVPIAEPTLGGQLACAWAVSPWLGAHRGVVARLSRPGILHLAFMISTFNCAPERRSLCFVDKARSVLYLRARVVLAPK</sequence>
<comment type="caution">
    <text evidence="1">The sequence shown here is derived from an EMBL/GenBank/DDBJ whole genome shotgun (WGS) entry which is preliminary data.</text>
</comment>
<evidence type="ECO:0000313" key="1">
    <source>
        <dbReference type="EMBL" id="KAI3697963.1"/>
    </source>
</evidence>
<proteinExistence type="predicted"/>
<organism evidence="1 2">
    <name type="scientific">Arctium lappa</name>
    <name type="common">Greater burdock</name>
    <name type="synonym">Lappa major</name>
    <dbReference type="NCBI Taxonomy" id="4217"/>
    <lineage>
        <taxon>Eukaryota</taxon>
        <taxon>Viridiplantae</taxon>
        <taxon>Streptophyta</taxon>
        <taxon>Embryophyta</taxon>
        <taxon>Tracheophyta</taxon>
        <taxon>Spermatophyta</taxon>
        <taxon>Magnoliopsida</taxon>
        <taxon>eudicotyledons</taxon>
        <taxon>Gunneridae</taxon>
        <taxon>Pentapetalae</taxon>
        <taxon>asterids</taxon>
        <taxon>campanulids</taxon>
        <taxon>Asterales</taxon>
        <taxon>Asteraceae</taxon>
        <taxon>Carduoideae</taxon>
        <taxon>Cardueae</taxon>
        <taxon>Arctiinae</taxon>
        <taxon>Arctium</taxon>
    </lineage>
</organism>